<proteinExistence type="predicted"/>
<evidence type="ECO:0000313" key="3">
    <source>
        <dbReference type="Proteomes" id="UP001153069"/>
    </source>
</evidence>
<dbReference type="OrthoDB" id="47662at2759"/>
<feature type="region of interest" description="Disordered" evidence="1">
    <location>
        <begin position="117"/>
        <end position="237"/>
    </location>
</feature>
<name>A0A9N8HJU7_9STRA</name>
<keyword evidence="3" id="KW-1185">Reference proteome</keyword>
<feature type="compositionally biased region" description="Polar residues" evidence="1">
    <location>
        <begin position="185"/>
        <end position="237"/>
    </location>
</feature>
<feature type="region of interest" description="Disordered" evidence="1">
    <location>
        <begin position="1"/>
        <end position="85"/>
    </location>
</feature>
<feature type="region of interest" description="Disordered" evidence="1">
    <location>
        <begin position="554"/>
        <end position="581"/>
    </location>
</feature>
<feature type="compositionally biased region" description="Low complexity" evidence="1">
    <location>
        <begin position="163"/>
        <end position="173"/>
    </location>
</feature>
<feature type="compositionally biased region" description="Acidic residues" evidence="1">
    <location>
        <begin position="143"/>
        <end position="152"/>
    </location>
</feature>
<dbReference type="AlphaFoldDB" id="A0A9N8HJU7"/>
<evidence type="ECO:0000256" key="1">
    <source>
        <dbReference type="SAM" id="MobiDB-lite"/>
    </source>
</evidence>
<feature type="compositionally biased region" description="Low complexity" evidence="1">
    <location>
        <begin position="568"/>
        <end position="581"/>
    </location>
</feature>
<sequence>MMLCGNIPMSTRTPSSSDYDNNNNTTGNTTSNGSNAAAKAQRQAAARTAAAKSKSKLWGPSHSFDSDDEEEGTGQLGARPRQAASGWWDTVNKAWTDLGHSAQEVVNSSTWSAAAATATTSSAPVKRSRSSLVVKKPMAGIPEEQEADEDSTDPSTQEDSHENNTNSNSNTNNQHHGTSHDGRNAASQATTSGFSSTANGNHRNMSRGSSRATWSTSPPQDNTSAAASTSPLNTSAENVANKVEEWTDLFSNACGAASPCSAQDLEELFGKQQRRHTKQQPAGLGIAPMRLDDEDEEEDDNILMHTCHTIKNTSLNLSTELKPLPELPRRQQPQQQQQVPPPPQRTLSEESPAERRRQRAAVRRQCHEDAARSVSGQSTQQQQSPAHEDFEVTSQQRVLITQPTTTSVLQSQSQLPPPSENVLQYTPPPSQQQTSDPLPLETLLVREDEAAALERSISELTMRSSYQGEVTRTNGRPAAPDQRRMAYYAVGRHHRLNAGTRSGGNRRCYFSGKLIFGGAPFYAGIVQQGLRTLVVFCLPSALGMPHNLPAFHQASAPKRRPSCGGATGSSSGTRGGLLQRSRRTLSSAASGSIQLSKSPSKLSSTINLDDMSLSIEGDIDPNWNLDKDFLLSILPNPSDEVLAEMNQRYPEQFETLPVQVRHASCWRLFVKFCFFSGLPIAEGELHYQVRPSLALELYGEEIVLSHDVMEAVNGASSAEILKLPNRKTFRYLKKHYPQQSQKLPDIVFERASWEQVKAEV</sequence>
<protein>
    <submittedName>
        <fullName evidence="2">Uncharacterized protein</fullName>
    </submittedName>
</protein>
<feature type="compositionally biased region" description="Polar residues" evidence="1">
    <location>
        <begin position="392"/>
        <end position="414"/>
    </location>
</feature>
<feature type="region of interest" description="Disordered" evidence="1">
    <location>
        <begin position="272"/>
        <end position="291"/>
    </location>
</feature>
<organism evidence="2 3">
    <name type="scientific">Seminavis robusta</name>
    <dbReference type="NCBI Taxonomy" id="568900"/>
    <lineage>
        <taxon>Eukaryota</taxon>
        <taxon>Sar</taxon>
        <taxon>Stramenopiles</taxon>
        <taxon>Ochrophyta</taxon>
        <taxon>Bacillariophyta</taxon>
        <taxon>Bacillariophyceae</taxon>
        <taxon>Bacillariophycidae</taxon>
        <taxon>Naviculales</taxon>
        <taxon>Naviculaceae</taxon>
        <taxon>Seminavis</taxon>
    </lineage>
</organism>
<comment type="caution">
    <text evidence="2">The sequence shown here is derived from an EMBL/GenBank/DDBJ whole genome shotgun (WGS) entry which is preliminary data.</text>
</comment>
<feature type="compositionally biased region" description="Low complexity" evidence="1">
    <location>
        <begin position="21"/>
        <end position="52"/>
    </location>
</feature>
<feature type="compositionally biased region" description="Low complexity" evidence="1">
    <location>
        <begin position="373"/>
        <end position="384"/>
    </location>
</feature>
<accession>A0A9N8HJU7</accession>
<feature type="compositionally biased region" description="Polar residues" evidence="1">
    <location>
        <begin position="8"/>
        <end position="20"/>
    </location>
</feature>
<feature type="region of interest" description="Disordered" evidence="1">
    <location>
        <begin position="328"/>
        <end position="436"/>
    </location>
</feature>
<dbReference type="EMBL" id="CAICTM010000710">
    <property type="protein sequence ID" value="CAB9515382.1"/>
    <property type="molecule type" value="Genomic_DNA"/>
</dbReference>
<evidence type="ECO:0000313" key="2">
    <source>
        <dbReference type="EMBL" id="CAB9515382.1"/>
    </source>
</evidence>
<reference evidence="2" key="1">
    <citation type="submission" date="2020-06" db="EMBL/GenBank/DDBJ databases">
        <authorList>
            <consortium name="Plant Systems Biology data submission"/>
        </authorList>
    </citation>
    <scope>NUCLEOTIDE SEQUENCE</scope>
    <source>
        <strain evidence="2">D6</strain>
    </source>
</reference>
<dbReference type="Proteomes" id="UP001153069">
    <property type="component" value="Unassembled WGS sequence"/>
</dbReference>
<gene>
    <name evidence="2" type="ORF">SEMRO_711_G191260.2</name>
</gene>